<dbReference type="AlphaFoldDB" id="A0A8J4U1U1"/>
<organism evidence="3 4">
    <name type="scientific">Clarias magur</name>
    <name type="common">Asian catfish</name>
    <name type="synonym">Macropteronotus magur</name>
    <dbReference type="NCBI Taxonomy" id="1594786"/>
    <lineage>
        <taxon>Eukaryota</taxon>
        <taxon>Metazoa</taxon>
        <taxon>Chordata</taxon>
        <taxon>Craniata</taxon>
        <taxon>Vertebrata</taxon>
        <taxon>Euteleostomi</taxon>
        <taxon>Actinopterygii</taxon>
        <taxon>Neopterygii</taxon>
        <taxon>Teleostei</taxon>
        <taxon>Ostariophysi</taxon>
        <taxon>Siluriformes</taxon>
        <taxon>Clariidae</taxon>
        <taxon>Clarias</taxon>
    </lineage>
</organism>
<dbReference type="OrthoDB" id="8439544at2759"/>
<name>A0A8J4U1U1_CLAMG</name>
<feature type="non-terminal residue" evidence="3">
    <location>
        <position position="1"/>
    </location>
</feature>
<protein>
    <recommendedName>
        <fullName evidence="2">Ig-like domain-containing protein</fullName>
    </recommendedName>
</protein>
<accession>A0A8J4U1U1</accession>
<feature type="transmembrane region" description="Helical" evidence="1">
    <location>
        <begin position="6"/>
        <end position="31"/>
    </location>
</feature>
<sequence length="262" mass="29526">LHHSGFMVFVSVWLFEVLILLSLLVGALYIFPRLHRKRRISETQVSSVKVSYSCSSPGVMKVFCSADGDNLHFNWTPDLNTLSHLENRTSTLILDKDHHGKVTCSVENHVSRDHITTEVQPCPAQVSAVKVSYSCLSPGVMKVSCSADGDNLRFNWTPDLNTLSHQENRTSTLILDKDHHGKVTCSVENHVSHDHITTEPCPGPTTVQSTLVQYTVVQNALDHSGFMVFVSVWLFEIIILLSLLVGAPYIYTRHYRKWRLTE</sequence>
<feature type="domain" description="Ig-like" evidence="2">
    <location>
        <begin position="32"/>
        <end position="120"/>
    </location>
</feature>
<keyword evidence="1" id="KW-1133">Transmembrane helix</keyword>
<feature type="transmembrane region" description="Helical" evidence="1">
    <location>
        <begin position="226"/>
        <end position="251"/>
    </location>
</feature>
<evidence type="ECO:0000313" key="3">
    <source>
        <dbReference type="EMBL" id="KAF5891312.1"/>
    </source>
</evidence>
<keyword evidence="1" id="KW-0472">Membrane</keyword>
<evidence type="ECO:0000259" key="2">
    <source>
        <dbReference type="PROSITE" id="PS50835"/>
    </source>
</evidence>
<reference evidence="3" key="1">
    <citation type="submission" date="2020-07" db="EMBL/GenBank/DDBJ databases">
        <title>Clarias magur genome sequencing, assembly and annotation.</title>
        <authorList>
            <person name="Kushwaha B."/>
            <person name="Kumar R."/>
            <person name="Das P."/>
            <person name="Joshi C.G."/>
            <person name="Kumar D."/>
            <person name="Nagpure N.S."/>
            <person name="Pandey M."/>
            <person name="Agarwal S."/>
            <person name="Srivastava S."/>
            <person name="Singh M."/>
            <person name="Sahoo L."/>
            <person name="Jayasankar P."/>
            <person name="Meher P.K."/>
            <person name="Koringa P.G."/>
            <person name="Iquebal M.A."/>
            <person name="Das S.P."/>
            <person name="Bit A."/>
            <person name="Patnaik S."/>
            <person name="Patel N."/>
            <person name="Shah T.M."/>
            <person name="Hinsu A."/>
            <person name="Jena J.K."/>
        </authorList>
    </citation>
    <scope>NUCLEOTIDE SEQUENCE</scope>
    <source>
        <strain evidence="3">CIFAMagur01</strain>
        <tissue evidence="3">Testis</tissue>
    </source>
</reference>
<dbReference type="InterPro" id="IPR007110">
    <property type="entry name" value="Ig-like_dom"/>
</dbReference>
<dbReference type="PROSITE" id="PS50835">
    <property type="entry name" value="IG_LIKE"/>
    <property type="match status" value="2"/>
</dbReference>
<dbReference type="Gene3D" id="2.60.40.10">
    <property type="entry name" value="Immunoglobulins"/>
    <property type="match status" value="2"/>
</dbReference>
<proteinExistence type="predicted"/>
<evidence type="ECO:0000256" key="1">
    <source>
        <dbReference type="SAM" id="Phobius"/>
    </source>
</evidence>
<dbReference type="EMBL" id="QNUK01000597">
    <property type="protein sequence ID" value="KAF5891312.1"/>
    <property type="molecule type" value="Genomic_DNA"/>
</dbReference>
<comment type="caution">
    <text evidence="3">The sequence shown here is derived from an EMBL/GenBank/DDBJ whole genome shotgun (WGS) entry which is preliminary data.</text>
</comment>
<keyword evidence="1" id="KW-0812">Transmembrane</keyword>
<gene>
    <name evidence="3" type="ORF">DAT39_018986</name>
</gene>
<feature type="non-terminal residue" evidence="3">
    <location>
        <position position="262"/>
    </location>
</feature>
<dbReference type="InterPro" id="IPR013783">
    <property type="entry name" value="Ig-like_fold"/>
</dbReference>
<feature type="domain" description="Ig-like" evidence="2">
    <location>
        <begin position="123"/>
        <end position="197"/>
    </location>
</feature>
<dbReference type="Proteomes" id="UP000727407">
    <property type="component" value="Unassembled WGS sequence"/>
</dbReference>
<evidence type="ECO:0000313" key="4">
    <source>
        <dbReference type="Proteomes" id="UP000727407"/>
    </source>
</evidence>
<keyword evidence="4" id="KW-1185">Reference proteome</keyword>